<evidence type="ECO:0000313" key="10">
    <source>
        <dbReference type="Proteomes" id="UP000699042"/>
    </source>
</evidence>
<gene>
    <name evidence="9" type="ORF">JMJ77_012430</name>
</gene>
<dbReference type="GO" id="GO:0000981">
    <property type="term" value="F:DNA-binding transcription factor activity, RNA polymerase II-specific"/>
    <property type="evidence" value="ECO:0007669"/>
    <property type="project" value="InterPro"/>
</dbReference>
<feature type="domain" description="Zn(2)-C6 fungal-type" evidence="8">
    <location>
        <begin position="11"/>
        <end position="42"/>
    </location>
</feature>
<evidence type="ECO:0000256" key="6">
    <source>
        <dbReference type="ARBA" id="ARBA00023163"/>
    </source>
</evidence>
<evidence type="ECO:0000256" key="5">
    <source>
        <dbReference type="ARBA" id="ARBA00023125"/>
    </source>
</evidence>
<keyword evidence="4" id="KW-0805">Transcription regulation</keyword>
<dbReference type="GO" id="GO:0008270">
    <property type="term" value="F:zinc ion binding"/>
    <property type="evidence" value="ECO:0007669"/>
    <property type="project" value="InterPro"/>
</dbReference>
<evidence type="ECO:0000256" key="1">
    <source>
        <dbReference type="ARBA" id="ARBA00004123"/>
    </source>
</evidence>
<organism evidence="9 10">
    <name type="scientific">Colletotrichum scovillei</name>
    <dbReference type="NCBI Taxonomy" id="1209932"/>
    <lineage>
        <taxon>Eukaryota</taxon>
        <taxon>Fungi</taxon>
        <taxon>Dikarya</taxon>
        <taxon>Ascomycota</taxon>
        <taxon>Pezizomycotina</taxon>
        <taxon>Sordariomycetes</taxon>
        <taxon>Hypocreomycetidae</taxon>
        <taxon>Glomerellales</taxon>
        <taxon>Glomerellaceae</taxon>
        <taxon>Colletotrichum</taxon>
        <taxon>Colletotrichum acutatum species complex</taxon>
    </lineage>
</organism>
<protein>
    <submittedName>
        <fullName evidence="9">AflYd/sugR/sugar regulator</fullName>
    </submittedName>
</protein>
<reference evidence="9" key="1">
    <citation type="submission" date="2021-05" db="EMBL/GenBank/DDBJ databases">
        <title>Comparative genomics of three Colletotrichum scovillei strains and genetic complementation revealed genes involved fungal growth and virulence on chili pepper.</title>
        <authorList>
            <person name="Hsieh D.-K."/>
            <person name="Chuang S.-C."/>
            <person name="Chen C.-Y."/>
            <person name="Chao Y.-T."/>
            <person name="Lu M.-Y.J."/>
            <person name="Lee M.-H."/>
            <person name="Shih M.-C."/>
        </authorList>
    </citation>
    <scope>NUCLEOTIDE SEQUENCE</scope>
    <source>
        <strain evidence="9">Coll-153</strain>
    </source>
</reference>
<dbReference type="InterPro" id="IPR001138">
    <property type="entry name" value="Zn2Cys6_DnaBD"/>
</dbReference>
<dbReference type="Gene3D" id="4.10.240.10">
    <property type="entry name" value="Zn(2)-C6 fungal-type DNA-binding domain"/>
    <property type="match status" value="1"/>
</dbReference>
<dbReference type="SMART" id="SM00066">
    <property type="entry name" value="GAL4"/>
    <property type="match status" value="1"/>
</dbReference>
<dbReference type="PANTHER" id="PTHR31668:SF18">
    <property type="entry name" value="MALTOSE FERMENTATION REGULATORY PROTEIN MAL13-RELATED"/>
    <property type="match status" value="1"/>
</dbReference>
<dbReference type="CDD" id="cd12148">
    <property type="entry name" value="fungal_TF_MHR"/>
    <property type="match status" value="1"/>
</dbReference>
<dbReference type="InterPro" id="IPR036864">
    <property type="entry name" value="Zn2-C6_fun-type_DNA-bd_sf"/>
</dbReference>
<keyword evidence="6" id="KW-0804">Transcription</keyword>
<keyword evidence="7" id="KW-0539">Nucleus</keyword>
<evidence type="ECO:0000259" key="8">
    <source>
        <dbReference type="PROSITE" id="PS50048"/>
    </source>
</evidence>
<evidence type="ECO:0000313" key="9">
    <source>
        <dbReference type="EMBL" id="KAG7041914.1"/>
    </source>
</evidence>
<comment type="subcellular location">
    <subcellularLocation>
        <location evidence="1">Nucleus</location>
    </subcellularLocation>
</comment>
<keyword evidence="10" id="KW-1185">Reference proteome</keyword>
<dbReference type="Proteomes" id="UP000699042">
    <property type="component" value="Unassembled WGS sequence"/>
</dbReference>
<dbReference type="CDD" id="cd00067">
    <property type="entry name" value="GAL4"/>
    <property type="match status" value="1"/>
</dbReference>
<dbReference type="PANTHER" id="PTHR31668">
    <property type="entry name" value="GLUCOSE TRANSPORT TRANSCRIPTION REGULATOR RGT1-RELATED-RELATED"/>
    <property type="match status" value="1"/>
</dbReference>
<dbReference type="SUPFAM" id="SSF57701">
    <property type="entry name" value="Zn2/Cys6 DNA-binding domain"/>
    <property type="match status" value="1"/>
</dbReference>
<dbReference type="AlphaFoldDB" id="A0A9P7QS93"/>
<evidence type="ECO:0000256" key="3">
    <source>
        <dbReference type="ARBA" id="ARBA00022833"/>
    </source>
</evidence>
<comment type="caution">
    <text evidence="9">The sequence shown here is derived from an EMBL/GenBank/DDBJ whole genome shotgun (WGS) entry which is preliminary data.</text>
</comment>
<keyword evidence="3" id="KW-0862">Zinc</keyword>
<dbReference type="EMBL" id="JAESDN010000014">
    <property type="protein sequence ID" value="KAG7041914.1"/>
    <property type="molecule type" value="Genomic_DNA"/>
</dbReference>
<dbReference type="PROSITE" id="PS50048">
    <property type="entry name" value="ZN2_CY6_FUNGAL_2"/>
    <property type="match status" value="1"/>
</dbReference>
<keyword evidence="2" id="KW-0479">Metal-binding</keyword>
<name>A0A9P7QS93_9PEZI</name>
<evidence type="ECO:0000256" key="4">
    <source>
        <dbReference type="ARBA" id="ARBA00023015"/>
    </source>
</evidence>
<dbReference type="Pfam" id="PF00172">
    <property type="entry name" value="Zn_clus"/>
    <property type="match status" value="1"/>
</dbReference>
<sequence length="517" mass="58895">MEKRRTRTANPCDGCSLRRVRCRMQGNPPCLECQKHSVECTFLRVPRKRGPKGPRQCTSEKVAHYQNEIRQSQSHRSISQGLVSPIADNESGQMPMHLYIEYLDKFRESLTCVWPILNVEDLKSRLVHNPAGDRSAWALAGAVCATVIAQLRLSQIRSAKQDTATTDLSSVAESFARHAQRLRDQFFYREDFSTESLLTAFFLHIYFTITGRIRTAILYLHETIAQLHLQDLHLTETLASLADEQKELVLRIYWLVFVSEKTFCVQNCFPTSLSPIQAWPSSEFHIPGVGDLDQSFQLLAQLFTLLDNNIIMAGDRRGAYMDAKSVDHLQYALSAMDNIAAVAPRLPETQRVNVLMTGNWIQILWWQYALRHVQMSSRGESDTTFSILEPALVAQKAMRLFASVSRDSITTHGFGMVCQELKVFRITDALVDLLACNRHLLDSTRVKNGRMVMGPRDVLYALQNTLHLIGGPESPLYKRLLGMMAEVSLPVPQVPEIVFRYKKADLRNERDHDKEFK</sequence>
<evidence type="ECO:0000256" key="7">
    <source>
        <dbReference type="ARBA" id="ARBA00023242"/>
    </source>
</evidence>
<accession>A0A9P7QS93</accession>
<dbReference type="PROSITE" id="PS00463">
    <property type="entry name" value="ZN2_CY6_FUNGAL_1"/>
    <property type="match status" value="1"/>
</dbReference>
<dbReference type="InterPro" id="IPR050797">
    <property type="entry name" value="Carb_Metab_Trans_Reg"/>
</dbReference>
<proteinExistence type="predicted"/>
<evidence type="ECO:0000256" key="2">
    <source>
        <dbReference type="ARBA" id="ARBA00022723"/>
    </source>
</evidence>
<keyword evidence="5" id="KW-0238">DNA-binding</keyword>